<organism evidence="2 3">
    <name type="scientific">Artemia franciscana</name>
    <name type="common">Brine shrimp</name>
    <name type="synonym">Artemia sanfranciscana</name>
    <dbReference type="NCBI Taxonomy" id="6661"/>
    <lineage>
        <taxon>Eukaryota</taxon>
        <taxon>Metazoa</taxon>
        <taxon>Ecdysozoa</taxon>
        <taxon>Arthropoda</taxon>
        <taxon>Crustacea</taxon>
        <taxon>Branchiopoda</taxon>
        <taxon>Anostraca</taxon>
        <taxon>Artemiidae</taxon>
        <taxon>Artemia</taxon>
    </lineage>
</organism>
<evidence type="ECO:0000313" key="3">
    <source>
        <dbReference type="Proteomes" id="UP001187531"/>
    </source>
</evidence>
<protein>
    <submittedName>
        <fullName evidence="2">Uncharacterized protein</fullName>
    </submittedName>
</protein>
<gene>
    <name evidence="2" type="ORF">QYM36_003090</name>
</gene>
<sequence>IISIMIAILWLTPDLPFRYSDTPKLVLLESLTIGTMLMFNLLSFAINLLAPGSTSHQYSI</sequence>
<accession>A0AA88LIB0</accession>
<reference evidence="2" key="1">
    <citation type="submission" date="2023-07" db="EMBL/GenBank/DDBJ databases">
        <title>Chromosome-level genome assembly of Artemia franciscana.</title>
        <authorList>
            <person name="Jo E."/>
        </authorList>
    </citation>
    <scope>NUCLEOTIDE SEQUENCE</scope>
    <source>
        <tissue evidence="2">Whole body</tissue>
    </source>
</reference>
<dbReference type="Proteomes" id="UP001187531">
    <property type="component" value="Unassembled WGS sequence"/>
</dbReference>
<proteinExistence type="predicted"/>
<keyword evidence="1" id="KW-0472">Membrane</keyword>
<keyword evidence="1" id="KW-1133">Transmembrane helix</keyword>
<keyword evidence="1" id="KW-0812">Transmembrane</keyword>
<evidence type="ECO:0000313" key="2">
    <source>
        <dbReference type="EMBL" id="KAK2722775.1"/>
    </source>
</evidence>
<feature type="non-terminal residue" evidence="2">
    <location>
        <position position="60"/>
    </location>
</feature>
<name>A0AA88LIB0_ARTSF</name>
<feature type="transmembrane region" description="Helical" evidence="1">
    <location>
        <begin position="25"/>
        <end position="50"/>
    </location>
</feature>
<dbReference type="EMBL" id="JAVRJZ010000005">
    <property type="protein sequence ID" value="KAK2722775.1"/>
    <property type="molecule type" value="Genomic_DNA"/>
</dbReference>
<keyword evidence="3" id="KW-1185">Reference proteome</keyword>
<evidence type="ECO:0000256" key="1">
    <source>
        <dbReference type="SAM" id="Phobius"/>
    </source>
</evidence>
<comment type="caution">
    <text evidence="2">The sequence shown here is derived from an EMBL/GenBank/DDBJ whole genome shotgun (WGS) entry which is preliminary data.</text>
</comment>
<dbReference type="AlphaFoldDB" id="A0AA88LIB0"/>
<feature type="non-terminal residue" evidence="2">
    <location>
        <position position="1"/>
    </location>
</feature>